<keyword evidence="2" id="KW-1185">Reference proteome</keyword>
<protein>
    <recommendedName>
        <fullName evidence="3">Aminotransferase-like plant mobile domain-containing protein</fullName>
    </recommendedName>
</protein>
<accession>A0ABU6VPT6</accession>
<reference evidence="1 2" key="1">
    <citation type="journal article" date="2023" name="Plants (Basel)">
        <title>Bridging the Gap: Combining Genomics and Transcriptomics Approaches to Understand Stylosanthes scabra, an Orphan Legume from the Brazilian Caatinga.</title>
        <authorList>
            <person name="Ferreira-Neto J.R.C."/>
            <person name="da Silva M.D."/>
            <person name="Binneck E."/>
            <person name="de Melo N.F."/>
            <person name="da Silva R.H."/>
            <person name="de Melo A.L.T.M."/>
            <person name="Pandolfi V."/>
            <person name="Bustamante F.O."/>
            <person name="Brasileiro-Vidal A.C."/>
            <person name="Benko-Iseppon A.M."/>
        </authorList>
    </citation>
    <scope>NUCLEOTIDE SEQUENCE [LARGE SCALE GENOMIC DNA]</scope>
    <source>
        <tissue evidence="1">Leaves</tissue>
    </source>
</reference>
<comment type="caution">
    <text evidence="1">The sequence shown here is derived from an EMBL/GenBank/DDBJ whole genome shotgun (WGS) entry which is preliminary data.</text>
</comment>
<evidence type="ECO:0000313" key="2">
    <source>
        <dbReference type="Proteomes" id="UP001341840"/>
    </source>
</evidence>
<name>A0ABU6VPT6_9FABA</name>
<proteinExistence type="predicted"/>
<evidence type="ECO:0008006" key="3">
    <source>
        <dbReference type="Google" id="ProtNLM"/>
    </source>
</evidence>
<dbReference type="EMBL" id="JASCZI010152191">
    <property type="protein sequence ID" value="MED6175621.1"/>
    <property type="molecule type" value="Genomic_DNA"/>
</dbReference>
<evidence type="ECO:0000313" key="1">
    <source>
        <dbReference type="EMBL" id="MED6175621.1"/>
    </source>
</evidence>
<dbReference type="Proteomes" id="UP001341840">
    <property type="component" value="Unassembled WGS sequence"/>
</dbReference>
<gene>
    <name evidence="1" type="ORF">PIB30_080110</name>
</gene>
<sequence>MEDKICASYGDQSWSGTVGFGNKLGLGGFMVYKLLRLIVVEPLASKGWIWEKEYRALLDDMPADGFIWRPYKGITIPADRVKRQFGIAQTIPHIMAVGESHCRKLSKHQDHDWRDINKHWVHMWDLKRFNFIVEEEIIDLSSSAKYWHGIKDLPVIG</sequence>
<organism evidence="1 2">
    <name type="scientific">Stylosanthes scabra</name>
    <dbReference type="NCBI Taxonomy" id="79078"/>
    <lineage>
        <taxon>Eukaryota</taxon>
        <taxon>Viridiplantae</taxon>
        <taxon>Streptophyta</taxon>
        <taxon>Embryophyta</taxon>
        <taxon>Tracheophyta</taxon>
        <taxon>Spermatophyta</taxon>
        <taxon>Magnoliopsida</taxon>
        <taxon>eudicotyledons</taxon>
        <taxon>Gunneridae</taxon>
        <taxon>Pentapetalae</taxon>
        <taxon>rosids</taxon>
        <taxon>fabids</taxon>
        <taxon>Fabales</taxon>
        <taxon>Fabaceae</taxon>
        <taxon>Papilionoideae</taxon>
        <taxon>50 kb inversion clade</taxon>
        <taxon>dalbergioids sensu lato</taxon>
        <taxon>Dalbergieae</taxon>
        <taxon>Pterocarpus clade</taxon>
        <taxon>Stylosanthes</taxon>
    </lineage>
</organism>